<sequence>MADLTRNEWLSVRWRLRFRPCGISKRRVNDLGGHTDERDAIQKKTFTKWVNKHLKKIRAVAATLDDHFACRLAPVRPVRVILGHREYESCALLDILSIRTEAAKPC</sequence>
<dbReference type="AlphaFoldDB" id="A0A182QUD3"/>
<reference evidence="2" key="1">
    <citation type="submission" date="2014-01" db="EMBL/GenBank/DDBJ databases">
        <title>The Genome Sequence of Anopheles farauti FAR1 (V2).</title>
        <authorList>
            <consortium name="The Broad Institute Genomics Platform"/>
            <person name="Neafsey D.E."/>
            <person name="Besansky N."/>
            <person name="Howell P."/>
            <person name="Walton C."/>
            <person name="Young S.K."/>
            <person name="Zeng Q."/>
            <person name="Gargeya S."/>
            <person name="Fitzgerald M."/>
            <person name="Haas B."/>
            <person name="Abouelleil A."/>
            <person name="Allen A.W."/>
            <person name="Alvarado L."/>
            <person name="Arachchi H.M."/>
            <person name="Berlin A.M."/>
            <person name="Chapman S.B."/>
            <person name="Gainer-Dewar J."/>
            <person name="Goldberg J."/>
            <person name="Griggs A."/>
            <person name="Gujja S."/>
            <person name="Hansen M."/>
            <person name="Howarth C."/>
            <person name="Imamovic A."/>
            <person name="Ireland A."/>
            <person name="Larimer J."/>
            <person name="McCowan C."/>
            <person name="Murphy C."/>
            <person name="Pearson M."/>
            <person name="Poon T.W."/>
            <person name="Priest M."/>
            <person name="Roberts A."/>
            <person name="Saif S."/>
            <person name="Shea T."/>
            <person name="Sisk P."/>
            <person name="Sykes S."/>
            <person name="Wortman J."/>
            <person name="Nusbaum C."/>
            <person name="Birren B."/>
        </authorList>
    </citation>
    <scope>NUCLEOTIDE SEQUENCE [LARGE SCALE GENOMIC DNA]</scope>
    <source>
        <strain evidence="2">FAR1</strain>
    </source>
</reference>
<protein>
    <submittedName>
        <fullName evidence="1">Uncharacterized protein</fullName>
    </submittedName>
</protein>
<evidence type="ECO:0000313" key="2">
    <source>
        <dbReference type="Proteomes" id="UP000075886"/>
    </source>
</evidence>
<name>A0A182QUD3_9DIPT</name>
<dbReference type="VEuPathDB" id="VectorBase:AFAF017051"/>
<accession>A0A182QUD3</accession>
<evidence type="ECO:0000313" key="1">
    <source>
        <dbReference type="EnsemblMetazoa" id="AFAF017051-PA"/>
    </source>
</evidence>
<dbReference type="Proteomes" id="UP000075886">
    <property type="component" value="Unassembled WGS sequence"/>
</dbReference>
<organism evidence="1 2">
    <name type="scientific">Anopheles farauti</name>
    <dbReference type="NCBI Taxonomy" id="69004"/>
    <lineage>
        <taxon>Eukaryota</taxon>
        <taxon>Metazoa</taxon>
        <taxon>Ecdysozoa</taxon>
        <taxon>Arthropoda</taxon>
        <taxon>Hexapoda</taxon>
        <taxon>Insecta</taxon>
        <taxon>Pterygota</taxon>
        <taxon>Neoptera</taxon>
        <taxon>Endopterygota</taxon>
        <taxon>Diptera</taxon>
        <taxon>Nematocera</taxon>
        <taxon>Culicoidea</taxon>
        <taxon>Culicidae</taxon>
        <taxon>Anophelinae</taxon>
        <taxon>Anopheles</taxon>
    </lineage>
</organism>
<dbReference type="InterPro" id="IPR036872">
    <property type="entry name" value="CH_dom_sf"/>
</dbReference>
<keyword evidence="2" id="KW-1185">Reference proteome</keyword>
<dbReference type="Gene3D" id="1.10.418.10">
    <property type="entry name" value="Calponin-like domain"/>
    <property type="match status" value="1"/>
</dbReference>
<reference evidence="1" key="2">
    <citation type="submission" date="2020-05" db="UniProtKB">
        <authorList>
            <consortium name="EnsemblMetazoa"/>
        </authorList>
    </citation>
    <scope>IDENTIFICATION</scope>
    <source>
        <strain evidence="1">FAR1</strain>
    </source>
</reference>
<dbReference type="SUPFAM" id="SSF47576">
    <property type="entry name" value="Calponin-homology domain, CH-domain"/>
    <property type="match status" value="1"/>
</dbReference>
<proteinExistence type="predicted"/>
<dbReference type="EMBL" id="AXCN02002107">
    <property type="status" value="NOT_ANNOTATED_CDS"/>
    <property type="molecule type" value="Genomic_DNA"/>
</dbReference>
<dbReference type="EnsemblMetazoa" id="AFAF017051-RA">
    <property type="protein sequence ID" value="AFAF017051-PA"/>
    <property type="gene ID" value="AFAF017051"/>
</dbReference>
<dbReference type="PROSITE" id="PS00019">
    <property type="entry name" value="ACTININ_1"/>
    <property type="match status" value="1"/>
</dbReference>
<dbReference type="InterPro" id="IPR001589">
    <property type="entry name" value="Actinin_actin-bd_CS"/>
</dbReference>